<dbReference type="PANTHER" id="PTHR33525:SF3">
    <property type="entry name" value="RIBONUCLEASE Y"/>
    <property type="match status" value="1"/>
</dbReference>
<feature type="domain" description="HDOD" evidence="1">
    <location>
        <begin position="13"/>
        <end position="208"/>
    </location>
</feature>
<dbReference type="InterPro" id="IPR013976">
    <property type="entry name" value="HDOD"/>
</dbReference>
<comment type="caution">
    <text evidence="2">The sequence shown here is derived from an EMBL/GenBank/DDBJ whole genome shotgun (WGS) entry which is preliminary data.</text>
</comment>
<dbReference type="AlphaFoldDB" id="A0A6N8EF24"/>
<dbReference type="OrthoDB" id="9770715at2"/>
<organism evidence="2 3">
    <name type="scientific">Allochromatium palmeri</name>
    <dbReference type="NCBI Taxonomy" id="231048"/>
    <lineage>
        <taxon>Bacteria</taxon>
        <taxon>Pseudomonadati</taxon>
        <taxon>Pseudomonadota</taxon>
        <taxon>Gammaproteobacteria</taxon>
        <taxon>Chromatiales</taxon>
        <taxon>Chromatiaceae</taxon>
        <taxon>Allochromatium</taxon>
    </lineage>
</organism>
<name>A0A6N8EF24_9GAMM</name>
<accession>A0A6N8EF24</accession>
<reference evidence="2 3" key="1">
    <citation type="submission" date="2019-11" db="EMBL/GenBank/DDBJ databases">
        <title>Whole-genome sequence of the anaerobic purple sulfur bacterium Allochromatium palmeri DSM 15591.</title>
        <authorList>
            <person name="Kyndt J.A."/>
            <person name="Meyer T.E."/>
        </authorList>
    </citation>
    <scope>NUCLEOTIDE SEQUENCE [LARGE SCALE GENOMIC DNA]</scope>
    <source>
        <strain evidence="2 3">DSM 15591</strain>
    </source>
</reference>
<evidence type="ECO:0000313" key="2">
    <source>
        <dbReference type="EMBL" id="MTW21137.1"/>
    </source>
</evidence>
<dbReference type="Proteomes" id="UP000434044">
    <property type="component" value="Unassembled WGS sequence"/>
</dbReference>
<evidence type="ECO:0000259" key="1">
    <source>
        <dbReference type="PROSITE" id="PS51833"/>
    </source>
</evidence>
<dbReference type="InterPro" id="IPR052340">
    <property type="entry name" value="RNase_Y/CdgJ"/>
</dbReference>
<dbReference type="EMBL" id="WNKT01000014">
    <property type="protein sequence ID" value="MTW21137.1"/>
    <property type="molecule type" value="Genomic_DNA"/>
</dbReference>
<dbReference type="PANTHER" id="PTHR33525">
    <property type="match status" value="1"/>
</dbReference>
<dbReference type="RefSeq" id="WP_155449723.1">
    <property type="nucleotide sequence ID" value="NZ_WNKT01000014.1"/>
</dbReference>
<dbReference type="PROSITE" id="PS51833">
    <property type="entry name" value="HDOD"/>
    <property type="match status" value="1"/>
</dbReference>
<dbReference type="SUPFAM" id="SSF109604">
    <property type="entry name" value="HD-domain/PDEase-like"/>
    <property type="match status" value="1"/>
</dbReference>
<protein>
    <submittedName>
        <fullName evidence="2">HDOD domain-containing protein</fullName>
    </submittedName>
</protein>
<proteinExistence type="predicted"/>
<keyword evidence="3" id="KW-1185">Reference proteome</keyword>
<dbReference type="Gene3D" id="1.10.3210.10">
    <property type="entry name" value="Hypothetical protein af1432"/>
    <property type="match status" value="1"/>
</dbReference>
<evidence type="ECO:0000313" key="3">
    <source>
        <dbReference type="Proteomes" id="UP000434044"/>
    </source>
</evidence>
<dbReference type="Pfam" id="PF08668">
    <property type="entry name" value="HDOD"/>
    <property type="match status" value="1"/>
</dbReference>
<sequence length="290" mass="32115">MTPESLVGETQDLFSLPDVVRRINQLIDAPDTRSADLAEVIRFDPGLSARLLRVVNSALYARPQPIETVTQAINLIGHQALRDLVMATCMVDLFKGLPPDWIDMDRFWFQAVACGIGAGDIASRAGLSQSERLFMTGLLHSLGRLIFVTQCPNDYLDVLRLIEQESLESSVAEQRVFGFDYTRLSAELLKAWGFPESIWMAIAQVSMPAQATQYRVESEILHVAILIADRLMLNHVGGTVPTVDRLAEESQALAEYLSLDPEALDELPDAIALQVMDVFGILMPEASLIF</sequence>
<gene>
    <name evidence="2" type="ORF">GJ668_08505</name>
</gene>